<keyword evidence="22" id="KW-0753">Steroid metabolism</keyword>
<evidence type="ECO:0000256" key="13">
    <source>
        <dbReference type="ARBA" id="ARBA00022827"/>
    </source>
</evidence>
<dbReference type="GO" id="GO:0008203">
    <property type="term" value="P:cholesterol metabolic process"/>
    <property type="evidence" value="ECO:0007669"/>
    <property type="project" value="UniProtKB-KW"/>
</dbReference>
<evidence type="ECO:0000256" key="7">
    <source>
        <dbReference type="ARBA" id="ARBA00022516"/>
    </source>
</evidence>
<evidence type="ECO:0000256" key="14">
    <source>
        <dbReference type="ARBA" id="ARBA00022857"/>
    </source>
</evidence>
<keyword evidence="8" id="KW-0153">Cholesterol metabolism</keyword>
<keyword evidence="30" id="KW-1185">Reference proteome</keyword>
<evidence type="ECO:0000256" key="16">
    <source>
        <dbReference type="ARBA" id="ARBA00023002"/>
    </source>
</evidence>
<dbReference type="InterPro" id="IPR016169">
    <property type="entry name" value="FAD-bd_PCMH_sub2"/>
</dbReference>
<keyword evidence="12" id="KW-0256">Endoplasmic reticulum</keyword>
<comment type="subcellular location">
    <subcellularLocation>
        <location evidence="4">Endoplasmic reticulum membrane</location>
        <topology evidence="4">Single-pass membrane protein</topology>
    </subcellularLocation>
    <subcellularLocation>
        <location evidence="2">Golgi apparatus membrane</location>
        <topology evidence="2">Single-pass membrane protein</topology>
    </subcellularLocation>
    <subcellularLocation>
        <location evidence="3">Peroxisome</location>
    </subcellularLocation>
</comment>
<comment type="function">
    <text evidence="25">Catalyzes the reduction of the delta-24 double bond of sterol intermediates during cholesterol biosynthesis. In addition to its cholesterol-synthesizing activity, can protect cells from oxidative stress by reducing caspase 3 activity during apoptosis induced by oxidative stress. Also protects against amyloid-beta peptide-induced apoptosis.</text>
</comment>
<evidence type="ECO:0000256" key="15">
    <source>
        <dbReference type="ARBA" id="ARBA00022989"/>
    </source>
</evidence>
<dbReference type="GO" id="GO:0071949">
    <property type="term" value="F:FAD binding"/>
    <property type="evidence" value="ECO:0007669"/>
    <property type="project" value="InterPro"/>
</dbReference>
<dbReference type="PROSITE" id="PS51387">
    <property type="entry name" value="FAD_PCMH"/>
    <property type="match status" value="1"/>
</dbReference>
<keyword evidence="16" id="KW-0560">Oxidoreductase</keyword>
<reference evidence="29 30" key="1">
    <citation type="submission" date="2015-12" db="EMBL/GenBank/DDBJ databases">
        <title>The genome of Folsomia candida.</title>
        <authorList>
            <person name="Faddeeva A."/>
            <person name="Derks M.F."/>
            <person name="Anvar Y."/>
            <person name="Smit S."/>
            <person name="Van Straalen N."/>
            <person name="Roelofs D."/>
        </authorList>
    </citation>
    <scope>NUCLEOTIDE SEQUENCE [LARGE SCALE GENOMIC DNA]</scope>
    <source>
        <strain evidence="29 30">VU population</strain>
        <tissue evidence="29">Whole body</tissue>
    </source>
</reference>
<evidence type="ECO:0000256" key="19">
    <source>
        <dbReference type="ARBA" id="ARBA00023136"/>
    </source>
</evidence>
<comment type="caution">
    <text evidence="29">The sequence shown here is derived from an EMBL/GenBank/DDBJ whole genome shotgun (WGS) entry which is preliminary data.</text>
</comment>
<keyword evidence="7" id="KW-0444">Lipid biosynthesis</keyword>
<evidence type="ECO:0000256" key="12">
    <source>
        <dbReference type="ARBA" id="ARBA00022824"/>
    </source>
</evidence>
<dbReference type="EMBL" id="LNIX01000001">
    <property type="protein sequence ID" value="OXA63121.1"/>
    <property type="molecule type" value="Genomic_DNA"/>
</dbReference>
<evidence type="ECO:0000256" key="17">
    <source>
        <dbReference type="ARBA" id="ARBA00023034"/>
    </source>
</evidence>
<keyword evidence="19" id="KW-0472">Membrane</keyword>
<evidence type="ECO:0000256" key="9">
    <source>
        <dbReference type="ARBA" id="ARBA00022630"/>
    </source>
</evidence>
<evidence type="ECO:0000256" key="26">
    <source>
        <dbReference type="ARBA" id="ARBA00078485"/>
    </source>
</evidence>
<dbReference type="Pfam" id="PF01565">
    <property type="entry name" value="FAD_binding_4"/>
    <property type="match status" value="1"/>
</dbReference>
<dbReference type="InterPro" id="IPR016166">
    <property type="entry name" value="FAD-bd_PCMH"/>
</dbReference>
<keyword evidence="15" id="KW-1133">Transmembrane helix</keyword>
<keyword evidence="20" id="KW-0576">Peroxisome</keyword>
<dbReference type="InterPro" id="IPR006094">
    <property type="entry name" value="Oxid_FAD_bind_N"/>
</dbReference>
<comment type="cofactor">
    <cofactor evidence="1">
        <name>FAD</name>
        <dbReference type="ChEBI" id="CHEBI:57692"/>
    </cofactor>
</comment>
<dbReference type="OMA" id="LWICPLR"/>
<dbReference type="GO" id="GO:0050614">
    <property type="term" value="F:Delta24-sterol reductase activity"/>
    <property type="evidence" value="ECO:0007669"/>
    <property type="project" value="UniProtKB-EC"/>
</dbReference>
<dbReference type="SUPFAM" id="SSF56176">
    <property type="entry name" value="FAD-binding/transporter-associated domain-like"/>
    <property type="match status" value="1"/>
</dbReference>
<comment type="catalytic activity">
    <reaction evidence="23">
        <text>lanosterol + NADPH + H(+) = 24,25-dihydrolanosterol + NADP(+)</text>
        <dbReference type="Rhea" id="RHEA:33919"/>
        <dbReference type="ChEBI" id="CHEBI:15378"/>
        <dbReference type="ChEBI" id="CHEBI:16521"/>
        <dbReference type="ChEBI" id="CHEBI:28113"/>
        <dbReference type="ChEBI" id="CHEBI:57783"/>
        <dbReference type="ChEBI" id="CHEBI:58349"/>
    </reaction>
    <physiologicalReaction direction="left-to-right" evidence="23">
        <dbReference type="Rhea" id="RHEA:33920"/>
    </physiologicalReaction>
</comment>
<keyword evidence="18" id="KW-0443">Lipid metabolism</keyword>
<dbReference type="GO" id="GO:0000139">
    <property type="term" value="C:Golgi membrane"/>
    <property type="evidence" value="ECO:0007669"/>
    <property type="project" value="UniProtKB-SubCell"/>
</dbReference>
<dbReference type="OrthoDB" id="415825at2759"/>
<evidence type="ECO:0000256" key="21">
    <source>
        <dbReference type="ARBA" id="ARBA00023166"/>
    </source>
</evidence>
<dbReference type="EC" id="1.3.1.72" evidence="5"/>
<gene>
    <name evidence="29" type="ORF">Fcan01_02297</name>
</gene>
<protein>
    <recommendedName>
        <fullName evidence="6">Delta(24)-sterol reductase</fullName>
        <ecNumber evidence="5">1.3.1.72</ecNumber>
    </recommendedName>
    <alternativeName>
        <fullName evidence="26">24-dehydrocholesterol reductase</fullName>
    </alternativeName>
    <alternativeName>
        <fullName evidence="27">3-beta-hydroxysterol Delta-24-reductase</fullName>
    </alternativeName>
</protein>
<keyword evidence="13" id="KW-0274">FAD</keyword>
<evidence type="ECO:0000256" key="1">
    <source>
        <dbReference type="ARBA" id="ARBA00001974"/>
    </source>
</evidence>
<sequence length="539" mass="62352">MELRKKAIRWLENNRGLVILIFCLPASLLFDLVLRTWVWIQRKISPAAGHTHDQRVADIQAQVLRWKDVEPAKKKLLCTSRPNWQSLSVTFFKKEECHQIAIPLYNILDLDEKNLTVKVEPMVTVGEITKFLIPRGYTLAVCLEIADATLGGLALGVGMTTYSHKVGLYQEAVTSYEVVLGDGSLVTAKKDNEHSDLYYALPWSHGSLGFLTALELQIVPAKPYVHMKYIPVKGQKNYCDRIRELSGAIDKNRKLDDFVEATMFSKDEAVIMLANFADAPPMSNWSEWMKINHVALWYKPWFYKHVESIMKKGKPKDEYIPLRDYLLRHNRAIFWVVESMIPFGNNPIFRLLFGWLLPPKPAFLKFTTTPGIRAMTFTKQVFQDIVLPMNQLEDQINTAEKLFDTYPILVYPCKIYDHGKHKGQLRPPRKDQMVPGSNYGMFNDIGIYGVPGPVKRRERFDAVDALRKMEKFTRDVGGYAFLYADIFMDRKEFEEMFDLTLYEKVRSKYHAIGAFPHLYDKVKPEIDVFKVGREYMDPL</sequence>
<evidence type="ECO:0000256" key="24">
    <source>
        <dbReference type="ARBA" id="ARBA00052927"/>
    </source>
</evidence>
<dbReference type="AlphaFoldDB" id="A0A226F1P3"/>
<accession>A0A226F1P3</accession>
<evidence type="ECO:0000256" key="3">
    <source>
        <dbReference type="ARBA" id="ARBA00004275"/>
    </source>
</evidence>
<keyword evidence="9" id="KW-0285">Flavoprotein</keyword>
<evidence type="ECO:0000256" key="18">
    <source>
        <dbReference type="ARBA" id="ARBA00023098"/>
    </source>
</evidence>
<evidence type="ECO:0000256" key="6">
    <source>
        <dbReference type="ARBA" id="ARBA00019086"/>
    </source>
</evidence>
<evidence type="ECO:0000313" key="30">
    <source>
        <dbReference type="Proteomes" id="UP000198287"/>
    </source>
</evidence>
<evidence type="ECO:0000256" key="20">
    <source>
        <dbReference type="ARBA" id="ARBA00023140"/>
    </source>
</evidence>
<dbReference type="InterPro" id="IPR036318">
    <property type="entry name" value="FAD-bd_PCMH-like_sf"/>
</dbReference>
<evidence type="ECO:0000256" key="8">
    <source>
        <dbReference type="ARBA" id="ARBA00022548"/>
    </source>
</evidence>
<dbReference type="FunFam" id="3.30.465.10:FF:000032">
    <property type="entry name" value="Delta(24)-sterol reductase"/>
    <property type="match status" value="1"/>
</dbReference>
<name>A0A226F1P3_FOLCA</name>
<feature type="domain" description="FAD-binding PCMH-type" evidence="28">
    <location>
        <begin position="42"/>
        <end position="221"/>
    </location>
</feature>
<evidence type="ECO:0000256" key="10">
    <source>
        <dbReference type="ARBA" id="ARBA00022692"/>
    </source>
</evidence>
<organism evidence="29 30">
    <name type="scientific">Folsomia candida</name>
    <name type="common">Springtail</name>
    <dbReference type="NCBI Taxonomy" id="158441"/>
    <lineage>
        <taxon>Eukaryota</taxon>
        <taxon>Metazoa</taxon>
        <taxon>Ecdysozoa</taxon>
        <taxon>Arthropoda</taxon>
        <taxon>Hexapoda</taxon>
        <taxon>Collembola</taxon>
        <taxon>Entomobryomorpha</taxon>
        <taxon>Isotomoidea</taxon>
        <taxon>Isotomidae</taxon>
        <taxon>Proisotominae</taxon>
        <taxon>Folsomia</taxon>
    </lineage>
</organism>
<dbReference type="GO" id="GO:0005777">
    <property type="term" value="C:peroxisome"/>
    <property type="evidence" value="ECO:0007669"/>
    <property type="project" value="UniProtKB-SubCell"/>
</dbReference>
<dbReference type="GO" id="GO:0005789">
    <property type="term" value="C:endoplasmic reticulum membrane"/>
    <property type="evidence" value="ECO:0007669"/>
    <property type="project" value="UniProtKB-SubCell"/>
</dbReference>
<evidence type="ECO:0000256" key="27">
    <source>
        <dbReference type="ARBA" id="ARBA00080612"/>
    </source>
</evidence>
<evidence type="ECO:0000256" key="23">
    <source>
        <dbReference type="ARBA" id="ARBA00051033"/>
    </source>
</evidence>
<evidence type="ECO:0000256" key="25">
    <source>
        <dbReference type="ARBA" id="ARBA00056986"/>
    </source>
</evidence>
<evidence type="ECO:0000256" key="4">
    <source>
        <dbReference type="ARBA" id="ARBA00004389"/>
    </source>
</evidence>
<keyword evidence="11" id="KW-0732">Signal</keyword>
<dbReference type="PANTHER" id="PTHR10801">
    <property type="entry name" value="24-DEHYDROCHOLESTEROL REDUCTASE"/>
    <property type="match status" value="1"/>
</dbReference>
<keyword evidence="14" id="KW-0521">NADP</keyword>
<dbReference type="Gene3D" id="3.30.465.10">
    <property type="match status" value="1"/>
</dbReference>
<evidence type="ECO:0000256" key="22">
    <source>
        <dbReference type="ARBA" id="ARBA00023221"/>
    </source>
</evidence>
<evidence type="ECO:0000256" key="2">
    <source>
        <dbReference type="ARBA" id="ARBA00004194"/>
    </source>
</evidence>
<keyword evidence="21" id="KW-1207">Sterol metabolism</keyword>
<dbReference type="InterPro" id="IPR040165">
    <property type="entry name" value="Diminuto-like"/>
</dbReference>
<evidence type="ECO:0000313" key="29">
    <source>
        <dbReference type="EMBL" id="OXA63121.1"/>
    </source>
</evidence>
<evidence type="ECO:0000256" key="5">
    <source>
        <dbReference type="ARBA" id="ARBA00012405"/>
    </source>
</evidence>
<evidence type="ECO:0000259" key="28">
    <source>
        <dbReference type="PROSITE" id="PS51387"/>
    </source>
</evidence>
<dbReference type="Proteomes" id="UP000198287">
    <property type="component" value="Unassembled WGS sequence"/>
</dbReference>
<dbReference type="STRING" id="158441.A0A226F1P3"/>
<dbReference type="PANTHER" id="PTHR10801:SF2">
    <property type="entry name" value="FAD-BINDING PCMH-TYPE DOMAIN-CONTAINING PROTEIN"/>
    <property type="match status" value="1"/>
</dbReference>
<evidence type="ECO:0000256" key="11">
    <source>
        <dbReference type="ARBA" id="ARBA00022729"/>
    </source>
</evidence>
<proteinExistence type="predicted"/>
<dbReference type="GO" id="GO:0000246">
    <property type="term" value="F:Delta24(24-1) sterol reductase activity"/>
    <property type="evidence" value="ECO:0007669"/>
    <property type="project" value="TreeGrafter"/>
</dbReference>
<keyword evidence="10" id="KW-0812">Transmembrane</keyword>
<keyword evidence="17" id="KW-0333">Golgi apparatus</keyword>
<comment type="catalytic activity">
    <reaction evidence="24">
        <text>5alpha-cholest-8-en-3beta-ol + NADP(+) = zymosterol + NADPH + H(+)</text>
        <dbReference type="Rhea" id="RHEA:36399"/>
        <dbReference type="ChEBI" id="CHEBI:15378"/>
        <dbReference type="ChEBI" id="CHEBI:16608"/>
        <dbReference type="ChEBI" id="CHEBI:18252"/>
        <dbReference type="ChEBI" id="CHEBI:57783"/>
        <dbReference type="ChEBI" id="CHEBI:58349"/>
        <dbReference type="EC" id="1.3.1.72"/>
    </reaction>
    <physiologicalReaction direction="right-to-left" evidence="24">
        <dbReference type="Rhea" id="RHEA:36401"/>
    </physiologicalReaction>
</comment>